<gene>
    <name evidence="2" type="ORF">QNI16_36725</name>
</gene>
<accession>A0AAE3QZP5</accession>
<dbReference type="GO" id="GO:0008233">
    <property type="term" value="F:peptidase activity"/>
    <property type="evidence" value="ECO:0007669"/>
    <property type="project" value="InterPro"/>
</dbReference>
<dbReference type="RefSeq" id="WP_313989440.1">
    <property type="nucleotide sequence ID" value="NZ_JASJOS010000027.1"/>
</dbReference>
<dbReference type="AlphaFoldDB" id="A0AAE3QZP5"/>
<dbReference type="Gene3D" id="3.30.1380.10">
    <property type="match status" value="1"/>
</dbReference>
<dbReference type="InterPro" id="IPR039561">
    <property type="entry name" value="Peptidase_M15C"/>
</dbReference>
<reference evidence="2" key="1">
    <citation type="submission" date="2023-05" db="EMBL/GenBank/DDBJ databases">
        <authorList>
            <person name="Zhang X."/>
        </authorList>
    </citation>
    <scope>NUCLEOTIDE SEQUENCE</scope>
    <source>
        <strain evidence="2">YF14B1</strain>
    </source>
</reference>
<organism evidence="2 3">
    <name type="scientific">Xanthocytophaga flava</name>
    <dbReference type="NCBI Taxonomy" id="3048013"/>
    <lineage>
        <taxon>Bacteria</taxon>
        <taxon>Pseudomonadati</taxon>
        <taxon>Bacteroidota</taxon>
        <taxon>Cytophagia</taxon>
        <taxon>Cytophagales</taxon>
        <taxon>Rhodocytophagaceae</taxon>
        <taxon>Xanthocytophaga</taxon>
    </lineage>
</organism>
<proteinExistence type="predicted"/>
<dbReference type="InterPro" id="IPR009045">
    <property type="entry name" value="Zn_M74/Hedgehog-like"/>
</dbReference>
<protein>
    <submittedName>
        <fullName evidence="2">M15 family metallopeptidase</fullName>
    </submittedName>
</protein>
<comment type="caution">
    <text evidence="2">The sequence shown here is derived from an EMBL/GenBank/DDBJ whole genome shotgun (WGS) entry which is preliminary data.</text>
</comment>
<dbReference type="SUPFAM" id="SSF55166">
    <property type="entry name" value="Hedgehog/DD-peptidase"/>
    <property type="match status" value="1"/>
</dbReference>
<name>A0AAE3QZP5_9BACT</name>
<dbReference type="Proteomes" id="UP001241110">
    <property type="component" value="Unassembled WGS sequence"/>
</dbReference>
<feature type="domain" description="Peptidase M15C" evidence="1">
    <location>
        <begin position="176"/>
        <end position="245"/>
    </location>
</feature>
<dbReference type="EMBL" id="JASJOS010000027">
    <property type="protein sequence ID" value="MDJ1486085.1"/>
    <property type="molecule type" value="Genomic_DNA"/>
</dbReference>
<evidence type="ECO:0000313" key="3">
    <source>
        <dbReference type="Proteomes" id="UP001241110"/>
    </source>
</evidence>
<dbReference type="Pfam" id="PF13539">
    <property type="entry name" value="Peptidase_M15_4"/>
    <property type="match status" value="1"/>
</dbReference>
<sequence length="250" mass="29398">MIQRYWLYGMLLISFGIKAQTNLPLAQKLVKAYPGYLKEVDGNYIVWKDGTRMVWDDGKTKTFNQALNNPDLEDQIAQPYTPGEKYTIPTVDQDPGRIRYEPFFLKMYGGSKEEVEQNLVEIDWLPKTSHTKLKVTKVNGVAEKLQAISKELEALPHLHKYLIDPGGTFSWRKIAATTRMSNHSYAIAIDINVKHSNYWQWEVKDSTARIQYKNQIPMEIVKIFEKYDFIWGGKWYHYDTMHFEYRPELF</sequence>
<evidence type="ECO:0000313" key="2">
    <source>
        <dbReference type="EMBL" id="MDJ1486085.1"/>
    </source>
</evidence>
<evidence type="ECO:0000259" key="1">
    <source>
        <dbReference type="Pfam" id="PF13539"/>
    </source>
</evidence>